<gene>
    <name evidence="1" type="ORF">OM33_15395</name>
</gene>
<reference evidence="1 2" key="1">
    <citation type="submission" date="2014-11" db="EMBL/GenBank/DDBJ databases">
        <title>Complete Genome Sequence of Pseudoalteromonas sp. Strain OCN003 Isolated from Kaneohe Bay, Oahu, Hawaii.</title>
        <authorList>
            <person name="Beurmann S."/>
            <person name="Videau P."/>
            <person name="Ushijima B."/>
            <person name="Smith A.M."/>
            <person name="Aeby G.S."/>
            <person name="Callahan S.M."/>
            <person name="Belcaid M."/>
        </authorList>
    </citation>
    <scope>NUCLEOTIDE SEQUENCE [LARGE SCALE GENOMIC DNA]</scope>
    <source>
        <strain evidence="1 2">OCN003</strain>
    </source>
</reference>
<dbReference type="STRING" id="1348114.OM33_15395"/>
<dbReference type="EMBL" id="CP009889">
    <property type="protein sequence ID" value="AIY66530.1"/>
    <property type="molecule type" value="Genomic_DNA"/>
</dbReference>
<protein>
    <recommendedName>
        <fullName evidence="3">Uracil-DNA glycosylase-like domain-containing protein</fullName>
    </recommendedName>
</protein>
<dbReference type="eggNOG" id="ENOG5031N4I">
    <property type="taxonomic scope" value="Bacteria"/>
</dbReference>
<accession>A0A0A7EIP5</accession>
<proteinExistence type="predicted"/>
<dbReference type="AlphaFoldDB" id="A0A0A7EIP5"/>
<dbReference type="Pfam" id="PF22098">
    <property type="entry name" value="DUF6942"/>
    <property type="match status" value="1"/>
</dbReference>
<dbReference type="Proteomes" id="UP000030341">
    <property type="component" value="Chromosome 2"/>
</dbReference>
<dbReference type="OrthoDB" id="6077837at2"/>
<sequence>MSEVGFGCNRYRIAFYVENAPSYSQFANPKSLIALPTGAINEIGMQCGNGWRKQFNVFAKFIYALQPNVFDGREKETSWQLFRDKHLLQQDSHTALLFSPPNLSKKNVFHIIAGRSYAKKLLIKSLKNVQLVWLNNEFAFDIENKLIVCPFLDYRQLSNMKIAFLAQMCQQMLHSHSIDLKDFHLPDL</sequence>
<dbReference type="HOGENOM" id="CLU_108934_0_0_6"/>
<name>A0A0A7EIP5_9GAMM</name>
<keyword evidence="2" id="KW-1185">Reference proteome</keyword>
<dbReference type="InterPro" id="IPR054222">
    <property type="entry name" value="DUF6942"/>
</dbReference>
<dbReference type="KEGG" id="pseo:OM33_15395"/>
<evidence type="ECO:0000313" key="1">
    <source>
        <dbReference type="EMBL" id="AIY66530.1"/>
    </source>
</evidence>
<evidence type="ECO:0008006" key="3">
    <source>
        <dbReference type="Google" id="ProtNLM"/>
    </source>
</evidence>
<evidence type="ECO:0000313" key="2">
    <source>
        <dbReference type="Proteomes" id="UP000030341"/>
    </source>
</evidence>
<dbReference type="RefSeq" id="WP_040134817.1">
    <property type="nucleotide sequence ID" value="NZ_CP009889.1"/>
</dbReference>
<organism evidence="1 2">
    <name type="scientific">Pseudoalteromonas piratica</name>
    <dbReference type="NCBI Taxonomy" id="1348114"/>
    <lineage>
        <taxon>Bacteria</taxon>
        <taxon>Pseudomonadati</taxon>
        <taxon>Pseudomonadota</taxon>
        <taxon>Gammaproteobacteria</taxon>
        <taxon>Alteromonadales</taxon>
        <taxon>Pseudoalteromonadaceae</taxon>
        <taxon>Pseudoalteromonas</taxon>
    </lineage>
</organism>